<name>A0ABN7P7R3_TIMPD</name>
<comment type="caution">
    <text evidence="1">The sequence shown here is derived from an EMBL/GenBank/DDBJ whole genome shotgun (WGS) entry which is preliminary data.</text>
</comment>
<dbReference type="EMBL" id="CAJPIN010016196">
    <property type="protein sequence ID" value="CAG2061520.1"/>
    <property type="molecule type" value="Genomic_DNA"/>
</dbReference>
<accession>A0ABN7P7R3</accession>
<organism evidence="1 2">
    <name type="scientific">Timema podura</name>
    <name type="common">Walking stick</name>
    <dbReference type="NCBI Taxonomy" id="61482"/>
    <lineage>
        <taxon>Eukaryota</taxon>
        <taxon>Metazoa</taxon>
        <taxon>Ecdysozoa</taxon>
        <taxon>Arthropoda</taxon>
        <taxon>Hexapoda</taxon>
        <taxon>Insecta</taxon>
        <taxon>Pterygota</taxon>
        <taxon>Neoptera</taxon>
        <taxon>Polyneoptera</taxon>
        <taxon>Phasmatodea</taxon>
        <taxon>Timematodea</taxon>
        <taxon>Timematoidea</taxon>
        <taxon>Timematidae</taxon>
        <taxon>Timema</taxon>
    </lineage>
</organism>
<protein>
    <submittedName>
        <fullName evidence="1">Uncharacterized protein</fullName>
    </submittedName>
</protein>
<dbReference type="Proteomes" id="UP001153148">
    <property type="component" value="Unassembled WGS sequence"/>
</dbReference>
<gene>
    <name evidence="1" type="ORF">TPAB3V08_LOCUS8474</name>
</gene>
<evidence type="ECO:0000313" key="2">
    <source>
        <dbReference type="Proteomes" id="UP001153148"/>
    </source>
</evidence>
<evidence type="ECO:0000313" key="1">
    <source>
        <dbReference type="EMBL" id="CAG2061520.1"/>
    </source>
</evidence>
<keyword evidence="2" id="KW-1185">Reference proteome</keyword>
<reference evidence="1" key="1">
    <citation type="submission" date="2021-03" db="EMBL/GenBank/DDBJ databases">
        <authorList>
            <person name="Tran Van P."/>
        </authorList>
    </citation>
    <scope>NUCLEOTIDE SEQUENCE</scope>
</reference>
<proteinExistence type="predicted"/>
<sequence length="94" mass="10771">MYAYTQGRNEVLILQAEALKAELRTPVLVKRSEEEVRTLRYGLSEGLYQLLFNNTLSNCRAYVLHDFIDSISPNNSKVCDRLTDLEISEVPTFS</sequence>